<dbReference type="InterPro" id="IPR035919">
    <property type="entry name" value="EAL_sf"/>
</dbReference>
<dbReference type="SUPFAM" id="SSF141868">
    <property type="entry name" value="EAL domain-like"/>
    <property type="match status" value="1"/>
</dbReference>
<name>A0A2P8F912_9RHOB</name>
<dbReference type="Pfam" id="PF00563">
    <property type="entry name" value="EAL"/>
    <property type="match status" value="1"/>
</dbReference>
<proteinExistence type="predicted"/>
<dbReference type="PANTHER" id="PTHR33121">
    <property type="entry name" value="CYCLIC DI-GMP PHOSPHODIESTERASE PDEF"/>
    <property type="match status" value="1"/>
</dbReference>
<dbReference type="InterPro" id="IPR001633">
    <property type="entry name" value="EAL_dom"/>
</dbReference>
<organism evidence="2 3">
    <name type="scientific">Shimia abyssi</name>
    <dbReference type="NCBI Taxonomy" id="1662395"/>
    <lineage>
        <taxon>Bacteria</taxon>
        <taxon>Pseudomonadati</taxon>
        <taxon>Pseudomonadota</taxon>
        <taxon>Alphaproteobacteria</taxon>
        <taxon>Rhodobacterales</taxon>
        <taxon>Roseobacteraceae</taxon>
    </lineage>
</organism>
<sequence>MNRPKDKKKRRVGTPREQRNALAYAVASRDQNTMQMVEAAIRHKQVMLAFQPIVSAQNTDRQAFYEGLIRVLDETGRIIPAKEFMSAVEETELGRQLDCHALDLGLETLQAQPGLRLSINMSARSIGYSPWIDSLKRAVGGGSTLGERLILEISEASVNQVPDIVQSFMTDMRSQNVSFALDDYGAGMTSFKVFREFPFDFIKLDGGFSREITTDRTNQVLSSAIAAIAEKLDIMTIASRIESPQDAQIMAALGIDCLQGFAFGAATVNPPWARAASQKKAAQR</sequence>
<keyword evidence="3" id="KW-1185">Reference proteome</keyword>
<dbReference type="InterPro" id="IPR050706">
    <property type="entry name" value="Cyclic-di-GMP_PDE-like"/>
</dbReference>
<gene>
    <name evidence="2" type="ORF">CLV88_112109</name>
</gene>
<feature type="domain" description="EAL" evidence="1">
    <location>
        <begin position="30"/>
        <end position="280"/>
    </location>
</feature>
<comment type="caution">
    <text evidence="2">The sequence shown here is derived from an EMBL/GenBank/DDBJ whole genome shotgun (WGS) entry which is preliminary data.</text>
</comment>
<dbReference type="GO" id="GO:0071111">
    <property type="term" value="F:cyclic-guanylate-specific phosphodiesterase activity"/>
    <property type="evidence" value="ECO:0007669"/>
    <property type="project" value="InterPro"/>
</dbReference>
<dbReference type="CDD" id="cd01948">
    <property type="entry name" value="EAL"/>
    <property type="match status" value="1"/>
</dbReference>
<dbReference type="PROSITE" id="PS50883">
    <property type="entry name" value="EAL"/>
    <property type="match status" value="1"/>
</dbReference>
<evidence type="ECO:0000259" key="1">
    <source>
        <dbReference type="PROSITE" id="PS50883"/>
    </source>
</evidence>
<dbReference type="EMBL" id="PYGJ01000012">
    <property type="protein sequence ID" value="PSL18185.1"/>
    <property type="molecule type" value="Genomic_DNA"/>
</dbReference>
<dbReference type="Gene3D" id="3.20.20.450">
    <property type="entry name" value="EAL domain"/>
    <property type="match status" value="1"/>
</dbReference>
<dbReference type="PANTHER" id="PTHR33121:SF79">
    <property type="entry name" value="CYCLIC DI-GMP PHOSPHODIESTERASE PDED-RELATED"/>
    <property type="match status" value="1"/>
</dbReference>
<evidence type="ECO:0000313" key="3">
    <source>
        <dbReference type="Proteomes" id="UP000240418"/>
    </source>
</evidence>
<dbReference type="SMART" id="SM00052">
    <property type="entry name" value="EAL"/>
    <property type="match status" value="1"/>
</dbReference>
<dbReference type="AlphaFoldDB" id="A0A2P8F912"/>
<evidence type="ECO:0000313" key="2">
    <source>
        <dbReference type="EMBL" id="PSL18185.1"/>
    </source>
</evidence>
<dbReference type="RefSeq" id="WP_106609504.1">
    <property type="nucleotide sequence ID" value="NZ_PYGJ01000012.1"/>
</dbReference>
<dbReference type="Proteomes" id="UP000240418">
    <property type="component" value="Unassembled WGS sequence"/>
</dbReference>
<dbReference type="OrthoDB" id="23692at2"/>
<reference evidence="2 3" key="1">
    <citation type="submission" date="2018-03" db="EMBL/GenBank/DDBJ databases">
        <title>Genomic Encyclopedia of Archaeal and Bacterial Type Strains, Phase II (KMG-II): from individual species to whole genera.</title>
        <authorList>
            <person name="Goeker M."/>
        </authorList>
    </citation>
    <scope>NUCLEOTIDE SEQUENCE [LARGE SCALE GENOMIC DNA]</scope>
    <source>
        <strain evidence="2 3">DSM 100673</strain>
    </source>
</reference>
<protein>
    <submittedName>
        <fullName evidence="2">EAL domain-containing protein (Putative c-di-GMP-specific phosphodiesterase class I)</fullName>
    </submittedName>
</protein>
<accession>A0A2P8F912</accession>